<reference evidence="1" key="1">
    <citation type="submission" date="2023-02" db="EMBL/GenBank/DDBJ databases">
        <authorList>
            <person name="Palmer J.M."/>
        </authorList>
    </citation>
    <scope>NUCLEOTIDE SEQUENCE</scope>
    <source>
        <strain evidence="1">FW57</strain>
    </source>
</reference>
<name>A0AAD4F6W7_9PEZI</name>
<keyword evidence="2" id="KW-1185">Reference proteome</keyword>
<dbReference type="SUPFAM" id="SSF52972">
    <property type="entry name" value="ITPase-like"/>
    <property type="match status" value="1"/>
</dbReference>
<evidence type="ECO:0000313" key="1">
    <source>
        <dbReference type="EMBL" id="KAG7292867.1"/>
    </source>
</evidence>
<evidence type="ECO:0008006" key="3">
    <source>
        <dbReference type="Google" id="ProtNLM"/>
    </source>
</evidence>
<dbReference type="EMBL" id="JAHCVI010000001">
    <property type="protein sequence ID" value="KAG7292867.1"/>
    <property type="molecule type" value="Genomic_DNA"/>
</dbReference>
<organism evidence="1 2">
    <name type="scientific">Staphylotrichum longicolle</name>
    <dbReference type="NCBI Taxonomy" id="669026"/>
    <lineage>
        <taxon>Eukaryota</taxon>
        <taxon>Fungi</taxon>
        <taxon>Dikarya</taxon>
        <taxon>Ascomycota</taxon>
        <taxon>Pezizomycotina</taxon>
        <taxon>Sordariomycetes</taxon>
        <taxon>Sordariomycetidae</taxon>
        <taxon>Sordariales</taxon>
        <taxon>Chaetomiaceae</taxon>
        <taxon>Staphylotrichum</taxon>
    </lineage>
</organism>
<evidence type="ECO:0000313" key="2">
    <source>
        <dbReference type="Proteomes" id="UP001197093"/>
    </source>
</evidence>
<comment type="caution">
    <text evidence="1">The sequence shown here is derived from an EMBL/GenBank/DDBJ whole genome shotgun (WGS) entry which is preliminary data.</text>
</comment>
<gene>
    <name evidence="1" type="ORF">NEMBOFW57_002912</name>
</gene>
<dbReference type="AlphaFoldDB" id="A0AAD4F6W7"/>
<protein>
    <recommendedName>
        <fullName evidence="3">Non-canonical purine NTP phosphatase/PRRC1 domain-containing protein</fullName>
    </recommendedName>
</protein>
<sequence>MPQDPQDPPAVAAADPDVKINPKLKLDLNVLLVIPTANKFKTNLLTTRLAAEQADRKELARVAVSHLTVKADSGVGEQPYDAAGPRGAFNRVVNAVRDLAAGGGGGKHGDVLARERIGTVVVGAVENFLLRETGKEGGKDGEPRAVVVDYGVIVLCRISLVAGGSAGGDGDGDGDKGSLKWEWRTGVSKGVTAPVEYWRWAEEQYGFEDEARMYGKKTVGKVLAEHIDGLDDANWHEALAGVSRYDLLEETMAGMEVPWPQEFE</sequence>
<dbReference type="InterPro" id="IPR029001">
    <property type="entry name" value="ITPase-like_fam"/>
</dbReference>
<proteinExistence type="predicted"/>
<dbReference type="Proteomes" id="UP001197093">
    <property type="component" value="Unassembled WGS sequence"/>
</dbReference>
<accession>A0AAD4F6W7</accession>